<reference evidence="2" key="1">
    <citation type="submission" date="2021-03" db="EMBL/GenBank/DDBJ databases">
        <title>Chromosome level genome of the anhydrobiotic midge Polypedilum vanderplanki.</title>
        <authorList>
            <person name="Yoshida Y."/>
            <person name="Kikawada T."/>
            <person name="Gusev O."/>
        </authorList>
    </citation>
    <scope>NUCLEOTIDE SEQUENCE</scope>
    <source>
        <strain evidence="2">NIAS01</strain>
        <tissue evidence="2">Whole body or cell culture</tissue>
    </source>
</reference>
<keyword evidence="3" id="KW-1185">Reference proteome</keyword>
<protein>
    <submittedName>
        <fullName evidence="2">Uncharacterized protein</fullName>
    </submittedName>
</protein>
<evidence type="ECO:0000313" key="2">
    <source>
        <dbReference type="EMBL" id="KAG5671472.1"/>
    </source>
</evidence>
<feature type="region of interest" description="Disordered" evidence="1">
    <location>
        <begin position="183"/>
        <end position="205"/>
    </location>
</feature>
<feature type="region of interest" description="Disordered" evidence="1">
    <location>
        <begin position="1"/>
        <end position="32"/>
    </location>
</feature>
<gene>
    <name evidence="2" type="ORF">PVAND_001667</name>
</gene>
<feature type="compositionally biased region" description="Basic and acidic residues" evidence="1">
    <location>
        <begin position="183"/>
        <end position="199"/>
    </location>
</feature>
<dbReference type="EMBL" id="JADBJN010000003">
    <property type="protein sequence ID" value="KAG5671472.1"/>
    <property type="molecule type" value="Genomic_DNA"/>
</dbReference>
<dbReference type="Proteomes" id="UP001107558">
    <property type="component" value="Chromosome 3"/>
</dbReference>
<feature type="compositionally biased region" description="Basic and acidic residues" evidence="1">
    <location>
        <begin position="16"/>
        <end position="25"/>
    </location>
</feature>
<accession>A0A9J6BP31</accession>
<evidence type="ECO:0000313" key="3">
    <source>
        <dbReference type="Proteomes" id="UP001107558"/>
    </source>
</evidence>
<name>A0A9J6BP31_POLVA</name>
<organism evidence="2 3">
    <name type="scientific">Polypedilum vanderplanki</name>
    <name type="common">Sleeping chironomid midge</name>
    <dbReference type="NCBI Taxonomy" id="319348"/>
    <lineage>
        <taxon>Eukaryota</taxon>
        <taxon>Metazoa</taxon>
        <taxon>Ecdysozoa</taxon>
        <taxon>Arthropoda</taxon>
        <taxon>Hexapoda</taxon>
        <taxon>Insecta</taxon>
        <taxon>Pterygota</taxon>
        <taxon>Neoptera</taxon>
        <taxon>Endopterygota</taxon>
        <taxon>Diptera</taxon>
        <taxon>Nematocera</taxon>
        <taxon>Chironomoidea</taxon>
        <taxon>Chironomidae</taxon>
        <taxon>Chironominae</taxon>
        <taxon>Polypedilum</taxon>
        <taxon>Polypedilum</taxon>
    </lineage>
</organism>
<dbReference type="AlphaFoldDB" id="A0A9J6BP31"/>
<sequence length="205" mass="24143">MAASETQPDLQELTEEEKKPKEIKAFKNKPPPETKLFYMPQSLYEETKKEITQLYKKKEKKTYFETILTKCHLNNYQNFTSKCTAMTIPNFVEAINQAYQCRDFKALYRLIEIGFEIDSKALSSHLVEYLLLAIKIDPAIPNREEFFMNVVKGLSKKPSEEFEPSEFIKRFHLLEKHYWKKDLKAKADDDNKSNDEGNQKKLKLS</sequence>
<proteinExistence type="predicted"/>
<evidence type="ECO:0000256" key="1">
    <source>
        <dbReference type="SAM" id="MobiDB-lite"/>
    </source>
</evidence>
<comment type="caution">
    <text evidence="2">The sequence shown here is derived from an EMBL/GenBank/DDBJ whole genome shotgun (WGS) entry which is preliminary data.</text>
</comment>